<dbReference type="NCBIfam" id="TIGR00046">
    <property type="entry name" value="RsmE family RNA methyltransferase"/>
    <property type="match status" value="1"/>
</dbReference>
<dbReference type="Gene3D" id="3.40.1280.10">
    <property type="match status" value="1"/>
</dbReference>
<evidence type="ECO:0000256" key="9">
    <source>
        <dbReference type="ARBA" id="ARBA00025699"/>
    </source>
</evidence>
<sequence>MLALGLRSPISISTIRSCRTVPPAAVRAFSSSSVSGDRSRGGLPRFYSQILPSSKGETVRVQGDEFWHMAKVLRLRVNDRVELFNGRGVVIEGYIDGIDRTGIDFLASDEPKVVTPKSAQWDVFAAFGSLKGGRGDWLVEKCTELGARSITPLLAERSSSITENRVDRLQRVVLAAIKQCQRLDEMKLNPPLKFQDFLPVIAETKLAFLAAAGASPLCKTLNLSRLEASGLIIVGPEGDFTEKEVELMTERGATPVGLGPCRLRVETAAVALLSALMLWSDAQGSISPSEQNGSEA</sequence>
<evidence type="ECO:0000256" key="10">
    <source>
        <dbReference type="ARBA" id="ARBA00047944"/>
    </source>
</evidence>
<evidence type="ECO:0000256" key="2">
    <source>
        <dbReference type="ARBA" id="ARBA00005528"/>
    </source>
</evidence>
<dbReference type="GO" id="GO:0070475">
    <property type="term" value="P:rRNA base methylation"/>
    <property type="evidence" value="ECO:0007669"/>
    <property type="project" value="TreeGrafter"/>
</dbReference>
<accession>A0A7I8JVV3</accession>
<evidence type="ECO:0000256" key="1">
    <source>
        <dbReference type="ARBA" id="ARBA00004496"/>
    </source>
</evidence>
<dbReference type="InterPro" id="IPR015947">
    <property type="entry name" value="PUA-like_sf"/>
</dbReference>
<comment type="similarity">
    <text evidence="2">Belongs to the RNA methyltransferase RsmE family.</text>
</comment>
<evidence type="ECO:0000313" key="13">
    <source>
        <dbReference type="EMBL" id="CAA7387699.1"/>
    </source>
</evidence>
<evidence type="ECO:0000256" key="8">
    <source>
        <dbReference type="ARBA" id="ARBA00022691"/>
    </source>
</evidence>
<dbReference type="AlphaFoldDB" id="A0A7I8JVV3"/>
<dbReference type="CDD" id="cd18084">
    <property type="entry name" value="RsmE-like"/>
    <property type="match status" value="1"/>
</dbReference>
<feature type="domain" description="Ribosomal RNA small subunit methyltransferase E methyltransferase" evidence="11">
    <location>
        <begin position="122"/>
        <end position="277"/>
    </location>
</feature>
<dbReference type="Pfam" id="PF20260">
    <property type="entry name" value="PUA_4"/>
    <property type="match status" value="1"/>
</dbReference>
<dbReference type="SUPFAM" id="SSF88697">
    <property type="entry name" value="PUA domain-like"/>
    <property type="match status" value="1"/>
</dbReference>
<proteinExistence type="inferred from homology"/>
<organism evidence="13 14">
    <name type="scientific">Spirodela intermedia</name>
    <name type="common">Intermediate duckweed</name>
    <dbReference type="NCBI Taxonomy" id="51605"/>
    <lineage>
        <taxon>Eukaryota</taxon>
        <taxon>Viridiplantae</taxon>
        <taxon>Streptophyta</taxon>
        <taxon>Embryophyta</taxon>
        <taxon>Tracheophyta</taxon>
        <taxon>Spermatophyta</taxon>
        <taxon>Magnoliopsida</taxon>
        <taxon>Liliopsida</taxon>
        <taxon>Araceae</taxon>
        <taxon>Lemnoideae</taxon>
        <taxon>Spirodela</taxon>
    </lineage>
</organism>
<keyword evidence="4" id="KW-0963">Cytoplasm</keyword>
<dbReference type="InterPro" id="IPR006700">
    <property type="entry name" value="RsmE"/>
</dbReference>
<evidence type="ECO:0000313" key="14">
    <source>
        <dbReference type="Proteomes" id="UP000663760"/>
    </source>
</evidence>
<evidence type="ECO:0000259" key="11">
    <source>
        <dbReference type="Pfam" id="PF04452"/>
    </source>
</evidence>
<reference evidence="13" key="1">
    <citation type="submission" date="2020-02" db="EMBL/GenBank/DDBJ databases">
        <authorList>
            <person name="Scholz U."/>
            <person name="Mascher M."/>
            <person name="Fiebig A."/>
        </authorList>
    </citation>
    <scope>NUCLEOTIDE SEQUENCE</scope>
</reference>
<dbReference type="OrthoDB" id="3465at2759"/>
<evidence type="ECO:0000256" key="7">
    <source>
        <dbReference type="ARBA" id="ARBA00022679"/>
    </source>
</evidence>
<evidence type="ECO:0000256" key="6">
    <source>
        <dbReference type="ARBA" id="ARBA00022603"/>
    </source>
</evidence>
<dbReference type="SUPFAM" id="SSF75217">
    <property type="entry name" value="alpha/beta knot"/>
    <property type="match status" value="1"/>
</dbReference>
<keyword evidence="6" id="KW-0489">Methyltransferase</keyword>
<keyword evidence="7" id="KW-0808">Transferase</keyword>
<dbReference type="GO" id="GO:0005737">
    <property type="term" value="C:cytoplasm"/>
    <property type="evidence" value="ECO:0007669"/>
    <property type="project" value="UniProtKB-SubCell"/>
</dbReference>
<protein>
    <recommendedName>
        <fullName evidence="3">16S rRNA (uracil(1498)-N(3))-methyltransferase</fullName>
        <ecNumber evidence="3">2.1.1.193</ecNumber>
    </recommendedName>
</protein>
<dbReference type="InterPro" id="IPR029028">
    <property type="entry name" value="Alpha/beta_knot_MTases"/>
</dbReference>
<dbReference type="Pfam" id="PF04452">
    <property type="entry name" value="Methyltrans_RNA"/>
    <property type="match status" value="1"/>
</dbReference>
<dbReference type="InterPro" id="IPR046886">
    <property type="entry name" value="RsmE_MTase_dom"/>
</dbReference>
<dbReference type="FunFam" id="3.40.1280.10:FF:000018">
    <property type="entry name" value="uncharacterized protein LOC106771328 isoform X2"/>
    <property type="match status" value="1"/>
</dbReference>
<keyword evidence="5" id="KW-0698">rRNA processing</keyword>
<comment type="function">
    <text evidence="9">Specifically methylates the N3 position of the uracil ring of uridine 1498 (m3U1498) in 16S rRNA. Acts on the fully assembled 30S ribosomal subunit.</text>
</comment>
<dbReference type="PANTHER" id="PTHR30027">
    <property type="entry name" value="RIBOSOMAL RNA SMALL SUBUNIT METHYLTRANSFERASE E"/>
    <property type="match status" value="1"/>
</dbReference>
<dbReference type="PANTHER" id="PTHR30027:SF3">
    <property type="entry name" value="16S RRNA (URACIL(1498)-N(3))-METHYLTRANSFERASE"/>
    <property type="match status" value="1"/>
</dbReference>
<dbReference type="InterPro" id="IPR046887">
    <property type="entry name" value="RsmE_PUA-like"/>
</dbReference>
<evidence type="ECO:0000259" key="12">
    <source>
        <dbReference type="Pfam" id="PF20260"/>
    </source>
</evidence>
<feature type="domain" description="Ribosomal RNA small subunit methyltransferase E PUA-like" evidence="12">
    <location>
        <begin position="62"/>
        <end position="104"/>
    </location>
</feature>
<keyword evidence="8" id="KW-0949">S-adenosyl-L-methionine</keyword>
<evidence type="ECO:0000256" key="4">
    <source>
        <dbReference type="ARBA" id="ARBA00022490"/>
    </source>
</evidence>
<name>A0A7I8JVV3_SPIIN</name>
<dbReference type="EC" id="2.1.1.193" evidence="3"/>
<dbReference type="Proteomes" id="UP000663760">
    <property type="component" value="Chromosome 1"/>
</dbReference>
<dbReference type="GO" id="GO:0070042">
    <property type="term" value="F:rRNA (uridine-N3-)-methyltransferase activity"/>
    <property type="evidence" value="ECO:0007669"/>
    <property type="project" value="TreeGrafter"/>
</dbReference>
<gene>
    <name evidence="13" type="ORF">SI8410_01000100</name>
</gene>
<evidence type="ECO:0000256" key="5">
    <source>
        <dbReference type="ARBA" id="ARBA00022552"/>
    </source>
</evidence>
<dbReference type="InterPro" id="IPR029026">
    <property type="entry name" value="tRNA_m1G_MTases_N"/>
</dbReference>
<comment type="catalytic activity">
    <reaction evidence="10">
        <text>uridine(1498) in 16S rRNA + S-adenosyl-L-methionine = N(3)-methyluridine(1498) in 16S rRNA + S-adenosyl-L-homocysteine + H(+)</text>
        <dbReference type="Rhea" id="RHEA:42920"/>
        <dbReference type="Rhea" id="RHEA-COMP:10283"/>
        <dbReference type="Rhea" id="RHEA-COMP:10284"/>
        <dbReference type="ChEBI" id="CHEBI:15378"/>
        <dbReference type="ChEBI" id="CHEBI:57856"/>
        <dbReference type="ChEBI" id="CHEBI:59789"/>
        <dbReference type="ChEBI" id="CHEBI:65315"/>
        <dbReference type="ChEBI" id="CHEBI:74502"/>
        <dbReference type="EC" id="2.1.1.193"/>
    </reaction>
</comment>
<keyword evidence="14" id="KW-1185">Reference proteome</keyword>
<evidence type="ECO:0000256" key="3">
    <source>
        <dbReference type="ARBA" id="ARBA00012328"/>
    </source>
</evidence>
<dbReference type="EMBL" id="LR746264">
    <property type="protein sequence ID" value="CAA7387699.1"/>
    <property type="molecule type" value="Genomic_DNA"/>
</dbReference>
<comment type="subcellular location">
    <subcellularLocation>
        <location evidence="1">Cytoplasm</location>
    </subcellularLocation>
</comment>